<dbReference type="CDD" id="cd00761">
    <property type="entry name" value="Glyco_tranf_GTA_type"/>
    <property type="match status" value="1"/>
</dbReference>
<evidence type="ECO:0000256" key="6">
    <source>
        <dbReference type="ARBA" id="ARBA00023136"/>
    </source>
</evidence>
<evidence type="ECO:0000256" key="1">
    <source>
        <dbReference type="ARBA" id="ARBA00004202"/>
    </source>
</evidence>
<dbReference type="PANTHER" id="PTHR37316:SF3">
    <property type="entry name" value="TEICHOIC ACID GLYCEROL-PHOSPHATE TRANSFERASE"/>
    <property type="match status" value="1"/>
</dbReference>
<dbReference type="GO" id="GO:0019350">
    <property type="term" value="P:teichoic acid biosynthetic process"/>
    <property type="evidence" value="ECO:0007669"/>
    <property type="project" value="UniProtKB-KW"/>
</dbReference>
<accession>A0A1G9E0H6</accession>
<protein>
    <submittedName>
        <fullName evidence="8">CDP-glycerol glycerophosphotransferase</fullName>
    </submittedName>
</protein>
<name>A0A1G9E0H6_9ACTN</name>
<sequence>MERKPTVSIIVPIYNVAEYLAECLDSLARQTLQDIEIVMVDDGSTDGSGDIAEQFARRDDRFRLIRQPNGGLGKARNVGVDAISPDSCYLIFVDSDDALTPEACDILVGSLEKTGSDFATGNVLRLNSRGTTQSPMHRYHAQRDRERTHVSKETELLSDRIACNKLFRTEFWKKHELRFPEGVLYEDTPVIVPAHCLASSVDVLMTPVYLWREREGGSAPSITQRRTEPKAVRDRLAGVTTVSRFLAQRPGDAQLKHLYDRSALLSDALIFLRVLPQGDEEFRTAFFDVACAFLEGVSRETLMSLTVELRIKWLLVQRRAEKEVLDLLAAEAVRDPYKTRGLRRRHVQLTDLEASPRLPRWATRIHPSQLRLQAPLRTAEWQDGRLVVSGDAWVPRVGPSKPNRAKRLAVLKEKDSRRALLLPVRSTYRPERSNASGTRRHNYDWAGFSFTIDPERLRGRSGWREGVWRVGLGAFTAGRLGKARLAASHNVQAGHAPYRWLDDEHRMLPITQDRSFRIRIEKVRATVHAVRVEDEAVVVEGELRTALPQGHTVRLELDCMSDSTVRPYEMRLGEAGPAGRRPFSARVPVDDVAFLPPAVTSAERAAGRADDPKPNKRGWEVRIRIQDDQGRGSRHHVVVAEDLRDGHWPLPERLREAVRERGPVPSEIAVTGGNDGYLQIWGRTGRAVVTEARWGEDGELTMAGTISAVLHEPELVVRMWGGSAEKVLPLEVDADGAFRTAFNPSAHPGLSGVLPLQSGRWDFWLRSCDPATGLVMNMPFKVDRLVAAECPASTEVRGRRYALETQGPDYPNLYCYSHLAPEEEGPYRGRQMRRGVYRVSRETKPLRDAVLYVSYNGKQYSDSPKAMYAELSRTRPELEHLWVVRDGQVDLPPELTPVRLWGKEWYEALATCRYIVTNAHLPDWIERREGQVIVQTWHGTMLKKIGLDIAAPKFDPGYLERLPRETRNWSLLVSANRFSTPILKRAFGFEGEILESGYPRNDVLYAPDRDQQAARVKRLLGVPQDKKVVLYAPTWRDDQSHGKGRFRFDLRLDLQEARERLGADHVLLVRRHSNAVDSVPGAGDGFVYDVSEYPDISELYLIADLMITDYSSVMFDYAHTGRPMLFFTYDLEHYRDTLRGFYFDFEAEAPGPLLTTSGEVLQAVRDIDSVQEKYAESYGQFRRRFCDFGDGLASKRVAERMLELGGGR</sequence>
<dbReference type="GO" id="GO:0005886">
    <property type="term" value="C:plasma membrane"/>
    <property type="evidence" value="ECO:0007669"/>
    <property type="project" value="UniProtKB-SubCell"/>
</dbReference>
<keyword evidence="5" id="KW-0777">Teichoic acid biosynthesis</keyword>
<dbReference type="PANTHER" id="PTHR37316">
    <property type="entry name" value="TEICHOIC ACID GLYCEROL-PHOSPHATE PRIMASE"/>
    <property type="match status" value="1"/>
</dbReference>
<dbReference type="Pfam" id="PF00535">
    <property type="entry name" value="Glycos_transf_2"/>
    <property type="match status" value="1"/>
</dbReference>
<evidence type="ECO:0000313" key="8">
    <source>
        <dbReference type="EMBL" id="SDK69613.1"/>
    </source>
</evidence>
<dbReference type="InterPro" id="IPR029044">
    <property type="entry name" value="Nucleotide-diphossugar_trans"/>
</dbReference>
<dbReference type="Gene3D" id="3.40.50.11820">
    <property type="match status" value="1"/>
</dbReference>
<dbReference type="Pfam" id="PF04464">
    <property type="entry name" value="Glyphos_transf"/>
    <property type="match status" value="1"/>
</dbReference>
<dbReference type="EMBL" id="FNFF01000010">
    <property type="protein sequence ID" value="SDK69613.1"/>
    <property type="molecule type" value="Genomic_DNA"/>
</dbReference>
<dbReference type="SUPFAM" id="SSF53756">
    <property type="entry name" value="UDP-Glycosyltransferase/glycogen phosphorylase"/>
    <property type="match status" value="1"/>
</dbReference>
<dbReference type="InterPro" id="IPR043148">
    <property type="entry name" value="TagF_C"/>
</dbReference>
<keyword evidence="4 8" id="KW-0808">Transferase</keyword>
<dbReference type="Gene3D" id="3.90.550.10">
    <property type="entry name" value="Spore Coat Polysaccharide Biosynthesis Protein SpsA, Chain A"/>
    <property type="match status" value="1"/>
</dbReference>
<dbReference type="SUPFAM" id="SSF53448">
    <property type="entry name" value="Nucleotide-diphospho-sugar transferases"/>
    <property type="match status" value="1"/>
</dbReference>
<organism evidence="8 9">
    <name type="scientific">Streptomyces indicus</name>
    <dbReference type="NCBI Taxonomy" id="417292"/>
    <lineage>
        <taxon>Bacteria</taxon>
        <taxon>Bacillati</taxon>
        <taxon>Actinomycetota</taxon>
        <taxon>Actinomycetes</taxon>
        <taxon>Kitasatosporales</taxon>
        <taxon>Streptomycetaceae</taxon>
        <taxon>Streptomyces</taxon>
    </lineage>
</organism>
<comment type="subcellular location">
    <subcellularLocation>
        <location evidence="1">Cell membrane</location>
        <topology evidence="1">Peripheral membrane protein</topology>
    </subcellularLocation>
</comment>
<dbReference type="STRING" id="417292.SAMN05421806_110178"/>
<dbReference type="RefSeq" id="WP_093613599.1">
    <property type="nucleotide sequence ID" value="NZ_FNFF01000010.1"/>
</dbReference>
<dbReference type="AlphaFoldDB" id="A0A1G9E0H6"/>
<dbReference type="InterPro" id="IPR001173">
    <property type="entry name" value="Glyco_trans_2-like"/>
</dbReference>
<feature type="domain" description="Glycosyltransferase 2-like" evidence="7">
    <location>
        <begin position="8"/>
        <end position="171"/>
    </location>
</feature>
<dbReference type="InterPro" id="IPR043149">
    <property type="entry name" value="TagF_N"/>
</dbReference>
<dbReference type="Proteomes" id="UP000199155">
    <property type="component" value="Unassembled WGS sequence"/>
</dbReference>
<dbReference type="InterPro" id="IPR051612">
    <property type="entry name" value="Teichoic_Acid_Biosynth"/>
</dbReference>
<evidence type="ECO:0000256" key="2">
    <source>
        <dbReference type="ARBA" id="ARBA00010488"/>
    </source>
</evidence>
<evidence type="ECO:0000256" key="3">
    <source>
        <dbReference type="ARBA" id="ARBA00022475"/>
    </source>
</evidence>
<reference evidence="8 9" key="1">
    <citation type="submission" date="2016-10" db="EMBL/GenBank/DDBJ databases">
        <authorList>
            <person name="de Groot N.N."/>
        </authorList>
    </citation>
    <scope>NUCLEOTIDE SEQUENCE [LARGE SCALE GENOMIC DNA]</scope>
    <source>
        <strain evidence="8 9">CGMCC 4.5727</strain>
    </source>
</reference>
<dbReference type="InterPro" id="IPR007554">
    <property type="entry name" value="Glycerophosphate_synth"/>
</dbReference>
<keyword evidence="3" id="KW-1003">Cell membrane</keyword>
<dbReference type="OrthoDB" id="3183633at2"/>
<comment type="similarity">
    <text evidence="2">Belongs to the CDP-glycerol glycerophosphotransferase family.</text>
</comment>
<evidence type="ECO:0000313" key="9">
    <source>
        <dbReference type="Proteomes" id="UP000199155"/>
    </source>
</evidence>
<keyword evidence="9" id="KW-1185">Reference proteome</keyword>
<proteinExistence type="inferred from homology"/>
<keyword evidence="6" id="KW-0472">Membrane</keyword>
<dbReference type="Gene3D" id="3.40.50.12580">
    <property type="match status" value="1"/>
</dbReference>
<evidence type="ECO:0000256" key="4">
    <source>
        <dbReference type="ARBA" id="ARBA00022679"/>
    </source>
</evidence>
<gene>
    <name evidence="8" type="ORF">SAMN05421806_110178</name>
</gene>
<evidence type="ECO:0000259" key="7">
    <source>
        <dbReference type="Pfam" id="PF00535"/>
    </source>
</evidence>
<evidence type="ECO:0000256" key="5">
    <source>
        <dbReference type="ARBA" id="ARBA00022944"/>
    </source>
</evidence>
<dbReference type="GO" id="GO:0047355">
    <property type="term" value="F:CDP-glycerol glycerophosphotransferase activity"/>
    <property type="evidence" value="ECO:0007669"/>
    <property type="project" value="InterPro"/>
</dbReference>